<evidence type="ECO:0000313" key="3">
    <source>
        <dbReference type="Proteomes" id="UP000030364"/>
    </source>
</evidence>
<dbReference type="InterPro" id="IPR029059">
    <property type="entry name" value="AB_hydrolase_5"/>
</dbReference>
<dbReference type="STRING" id="276.THFILI_07580"/>
<gene>
    <name evidence="2" type="ORF">THFILI_07580</name>
</gene>
<name>A0A0A2X9Y0_THEFI</name>
<proteinExistence type="predicted"/>
<dbReference type="InterPro" id="IPR029058">
    <property type="entry name" value="AB_hydrolase_fold"/>
</dbReference>
<comment type="caution">
    <text evidence="2">The sequence shown here is derived from an EMBL/GenBank/DDBJ whole genome shotgun (WGS) entry which is preliminary data.</text>
</comment>
<dbReference type="Proteomes" id="UP000030364">
    <property type="component" value="Unassembled WGS sequence"/>
</dbReference>
<keyword evidence="3" id="KW-1185">Reference proteome</keyword>
<feature type="domain" description="Alpha/beta hydrolase fold-5" evidence="1">
    <location>
        <begin position="63"/>
        <end position="218"/>
    </location>
</feature>
<protein>
    <submittedName>
        <fullName evidence="2">Carboxymethylenebutenolidase</fullName>
    </submittedName>
</protein>
<dbReference type="EMBL" id="JPSL02000039">
    <property type="protein sequence ID" value="KGQ22004.1"/>
    <property type="molecule type" value="Genomic_DNA"/>
</dbReference>
<organism evidence="2 3">
    <name type="scientific">Thermus filiformis</name>
    <dbReference type="NCBI Taxonomy" id="276"/>
    <lineage>
        <taxon>Bacteria</taxon>
        <taxon>Thermotogati</taxon>
        <taxon>Deinococcota</taxon>
        <taxon>Deinococci</taxon>
        <taxon>Thermales</taxon>
        <taxon>Thermaceae</taxon>
        <taxon>Thermus</taxon>
    </lineage>
</organism>
<dbReference type="SUPFAM" id="SSF53474">
    <property type="entry name" value="alpha/beta-Hydrolases"/>
    <property type="match status" value="1"/>
</dbReference>
<dbReference type="OrthoDB" id="9780932at2"/>
<evidence type="ECO:0000259" key="1">
    <source>
        <dbReference type="Pfam" id="PF12695"/>
    </source>
</evidence>
<dbReference type="Gene3D" id="3.40.50.1820">
    <property type="entry name" value="alpha/beta hydrolase"/>
    <property type="match status" value="1"/>
</dbReference>
<dbReference type="AlphaFoldDB" id="A0A0A2X9Y0"/>
<dbReference type="GO" id="GO:0016787">
    <property type="term" value="F:hydrolase activity"/>
    <property type="evidence" value="ECO:0007669"/>
    <property type="project" value="InterPro"/>
</dbReference>
<reference evidence="2 3" key="1">
    <citation type="journal article" date="2015" name="Genome Announc.">
        <title>Draft Genome Sequence of the Thermophile Thermus filiformis ATCC 43280, Producer of Carotenoid-(Di)glucoside-Branched Fatty Acid (Di)esters and Source of Hyperthermostable Enzymes of Biotechnological Interest.</title>
        <authorList>
            <person name="Mandelli F."/>
            <person name="Oliveira Ramires B."/>
            <person name="Couger M.B."/>
            <person name="Paixao D.A."/>
            <person name="Camilo C.M."/>
            <person name="Polikarpov I."/>
            <person name="Prade R."/>
            <person name="Riano-Pachon D.M."/>
            <person name="Squina F.M."/>
        </authorList>
    </citation>
    <scope>NUCLEOTIDE SEQUENCE [LARGE SCALE GENOMIC DNA]</scope>
    <source>
        <strain evidence="2 3">ATCC 43280</strain>
    </source>
</reference>
<dbReference type="Pfam" id="PF12695">
    <property type="entry name" value="Abhydrolase_5"/>
    <property type="match status" value="1"/>
</dbReference>
<dbReference type="RefSeq" id="WP_038064023.1">
    <property type="nucleotide sequence ID" value="NZ_JPSL02000039.1"/>
</dbReference>
<dbReference type="PATRIC" id="fig|276.5.peg.1181"/>
<sequence length="245" mass="26004">MRGNRVLALILGGALVLGAAVVGAGLYFLRPLPAEPLALEALRGGVKRPYGYLLAPEAPKALLAFYPGARVDPRAYAPLLAPLTRKGYAVALLQVPLGIALLAKERGLEAGRELGLPLVLGGHSLGGVAAAEVAAREGLPLILFASYPEEDLSDKTLPTLALYGTEDGLLPPEEARKKAGRLPRGARVVFIEGLNHAGFGAYGAQKGDRPAKRAREVLWREVREEVLLFLEGLGWDTPTSPQTLR</sequence>
<accession>A0A0A2X9Y0</accession>
<evidence type="ECO:0000313" key="2">
    <source>
        <dbReference type="EMBL" id="KGQ22004.1"/>
    </source>
</evidence>